<sequence length="383" mass="42616">MLKPEINTAAARFRYLEWLVLAEWKDNDDASMILDPNEDAILVTDDKHSRPFYLIGNLPLLEWIAVSYIKMNSVDLPELKLILNVALWTQVTNKLLSHGEGMSVHSDTITPCATIESPEVPPVREMRETAFSNLMTHIMGFYRSLYEPTRPRGVIDVNLAEQSRPPMMTTTATLTSWSPPPGTLLQLLSRRTWLDNLEPLPTVEKYRSGLYAYISCSSGPLVYMYPGPASEDSSSLTKSDVGVKDDELGGVELKCEPSQKQCGKNITLYEACSVPRNLKASKAYATKGDKNLSECVGKALRGEEQPKFGAGSHWVSPARPTTRTISLASPTPSESLSSLLLQIHDGSNSPPWLAWTSTGAQEYRRTLYQRRSADTDKYGYYSA</sequence>
<gene>
    <name evidence="1" type="ORF">FPOA_11661</name>
</gene>
<evidence type="ECO:0000313" key="2">
    <source>
        <dbReference type="Proteomes" id="UP000091967"/>
    </source>
</evidence>
<dbReference type="AlphaFoldDB" id="A0A1B8AHV2"/>
<organism evidence="1 2">
    <name type="scientific">Fusarium poae</name>
    <dbReference type="NCBI Taxonomy" id="36050"/>
    <lineage>
        <taxon>Eukaryota</taxon>
        <taxon>Fungi</taxon>
        <taxon>Dikarya</taxon>
        <taxon>Ascomycota</taxon>
        <taxon>Pezizomycotina</taxon>
        <taxon>Sordariomycetes</taxon>
        <taxon>Hypocreomycetidae</taxon>
        <taxon>Hypocreales</taxon>
        <taxon>Nectriaceae</taxon>
        <taxon>Fusarium</taxon>
    </lineage>
</organism>
<dbReference type="EMBL" id="LYXU01000004">
    <property type="protein sequence ID" value="OBS19936.1"/>
    <property type="molecule type" value="Genomic_DNA"/>
</dbReference>
<dbReference type="Proteomes" id="UP000091967">
    <property type="component" value="Unassembled WGS sequence"/>
</dbReference>
<reference evidence="1 2" key="1">
    <citation type="submission" date="2016-06" db="EMBL/GenBank/DDBJ databases">
        <title>Living apart together: crosstalk between the core and supernumerary genomes in a fungal plant pathogen.</title>
        <authorList>
            <person name="Vanheule A."/>
            <person name="Audenaert K."/>
            <person name="Warris S."/>
            <person name="Van De Geest H."/>
            <person name="Schijlen E."/>
            <person name="Hofte M."/>
            <person name="De Saeger S."/>
            <person name="Haesaert G."/>
            <person name="Waalwijk C."/>
            <person name="Van Der Lee T."/>
        </authorList>
    </citation>
    <scope>NUCLEOTIDE SEQUENCE [LARGE SCALE GENOMIC DNA]</scope>
    <source>
        <strain evidence="1 2">2516</strain>
    </source>
</reference>
<name>A0A1B8AHV2_FUSPO</name>
<evidence type="ECO:0000313" key="1">
    <source>
        <dbReference type="EMBL" id="OBS19936.1"/>
    </source>
</evidence>
<keyword evidence="2" id="KW-1185">Reference proteome</keyword>
<proteinExistence type="predicted"/>
<accession>A0A1B8AHV2</accession>
<comment type="caution">
    <text evidence="1">The sequence shown here is derived from an EMBL/GenBank/DDBJ whole genome shotgun (WGS) entry which is preliminary data.</text>
</comment>
<protein>
    <submittedName>
        <fullName evidence="1">Uncharacterized protein</fullName>
    </submittedName>
</protein>